<dbReference type="AlphaFoldDB" id="A0A803P9W9"/>
<accession>A0A803P9W9</accession>
<dbReference type="Gramene" id="evm.model.03.668">
    <property type="protein sequence ID" value="cds.evm.model.03.668"/>
    <property type="gene ID" value="evm.TU.03.668"/>
</dbReference>
<name>A0A803P9W9_CANSA</name>
<dbReference type="EMBL" id="UZAU01000264">
    <property type="status" value="NOT_ANNOTATED_CDS"/>
    <property type="molecule type" value="Genomic_DNA"/>
</dbReference>
<sequence length="103" mass="11667">MKRVLALSLDFKIPESVPKTVLMNELRQSITFSEAFLEEELKVEDLVTTELLCQYRLIANFQSIHGVNGRGQPQTPNDLKEYTTELSIIINKAAKDEDLLTAT</sequence>
<organism evidence="1 2">
    <name type="scientific">Cannabis sativa</name>
    <name type="common">Hemp</name>
    <name type="synonym">Marijuana</name>
    <dbReference type="NCBI Taxonomy" id="3483"/>
    <lineage>
        <taxon>Eukaryota</taxon>
        <taxon>Viridiplantae</taxon>
        <taxon>Streptophyta</taxon>
        <taxon>Embryophyta</taxon>
        <taxon>Tracheophyta</taxon>
        <taxon>Spermatophyta</taxon>
        <taxon>Magnoliopsida</taxon>
        <taxon>eudicotyledons</taxon>
        <taxon>Gunneridae</taxon>
        <taxon>Pentapetalae</taxon>
        <taxon>rosids</taxon>
        <taxon>fabids</taxon>
        <taxon>Rosales</taxon>
        <taxon>Cannabaceae</taxon>
        <taxon>Cannabis</taxon>
    </lineage>
</organism>
<dbReference type="EnsemblPlants" id="evm.model.03.668">
    <property type="protein sequence ID" value="cds.evm.model.03.668"/>
    <property type="gene ID" value="evm.TU.03.668"/>
</dbReference>
<keyword evidence="2" id="KW-1185">Reference proteome</keyword>
<evidence type="ECO:0000313" key="2">
    <source>
        <dbReference type="Proteomes" id="UP000596661"/>
    </source>
</evidence>
<proteinExistence type="predicted"/>
<reference evidence="1" key="2">
    <citation type="submission" date="2021-03" db="UniProtKB">
        <authorList>
            <consortium name="EnsemblPlants"/>
        </authorList>
    </citation>
    <scope>IDENTIFICATION</scope>
</reference>
<protein>
    <submittedName>
        <fullName evidence="1">Uncharacterized protein</fullName>
    </submittedName>
</protein>
<reference evidence="1" key="1">
    <citation type="submission" date="2018-11" db="EMBL/GenBank/DDBJ databases">
        <authorList>
            <person name="Grassa J C."/>
        </authorList>
    </citation>
    <scope>NUCLEOTIDE SEQUENCE [LARGE SCALE GENOMIC DNA]</scope>
</reference>
<evidence type="ECO:0000313" key="1">
    <source>
        <dbReference type="EnsemblPlants" id="cds.evm.model.03.668"/>
    </source>
</evidence>
<dbReference type="Proteomes" id="UP000596661">
    <property type="component" value="Chromosome 3"/>
</dbReference>